<organism evidence="2">
    <name type="scientific">Tetraodon nigroviridis</name>
    <name type="common">Spotted green pufferfish</name>
    <name type="synonym">Chelonodon nigroviridis</name>
    <dbReference type="NCBI Taxonomy" id="99883"/>
    <lineage>
        <taxon>Eukaryota</taxon>
        <taxon>Metazoa</taxon>
        <taxon>Chordata</taxon>
        <taxon>Craniata</taxon>
        <taxon>Vertebrata</taxon>
        <taxon>Euteleostomi</taxon>
        <taxon>Actinopterygii</taxon>
        <taxon>Neopterygii</taxon>
        <taxon>Teleostei</taxon>
        <taxon>Neoteleostei</taxon>
        <taxon>Acanthomorphata</taxon>
        <taxon>Eupercaria</taxon>
        <taxon>Tetraodontiformes</taxon>
        <taxon>Tetradontoidea</taxon>
        <taxon>Tetraodontidae</taxon>
        <taxon>Tetraodon</taxon>
    </lineage>
</organism>
<dbReference type="KEGG" id="tng:GSTEN00001438G001"/>
<feature type="region of interest" description="Disordered" evidence="1">
    <location>
        <begin position="1"/>
        <end position="185"/>
    </location>
</feature>
<protein>
    <submittedName>
        <fullName evidence="2">(spotted green pufferfish) hypothetical protein</fullName>
    </submittedName>
</protein>
<dbReference type="EMBL" id="CAAE01004174">
    <property type="protein sequence ID" value="CAF88227.1"/>
    <property type="molecule type" value="Genomic_DNA"/>
</dbReference>
<evidence type="ECO:0000256" key="1">
    <source>
        <dbReference type="SAM" id="MobiDB-lite"/>
    </source>
</evidence>
<dbReference type="AlphaFoldDB" id="Q4TFV5"/>
<reference evidence="2" key="2">
    <citation type="submission" date="2004-02" db="EMBL/GenBank/DDBJ databases">
        <authorList>
            <consortium name="Genoscope"/>
            <consortium name="Whitehead Institute Centre for Genome Research"/>
        </authorList>
    </citation>
    <scope>NUCLEOTIDE SEQUENCE</scope>
</reference>
<comment type="caution">
    <text evidence="2">The sequence shown here is derived from an EMBL/GenBank/DDBJ whole genome shotgun (WGS) entry which is preliminary data.</text>
</comment>
<feature type="non-terminal residue" evidence="2">
    <location>
        <position position="185"/>
    </location>
</feature>
<evidence type="ECO:0000313" key="2">
    <source>
        <dbReference type="EMBL" id="CAF88227.1"/>
    </source>
</evidence>
<proteinExistence type="predicted"/>
<accession>Q4TFV5</accession>
<name>Q4TFV5_TETNG</name>
<feature type="non-terminal residue" evidence="2">
    <location>
        <position position="1"/>
    </location>
</feature>
<feature type="compositionally biased region" description="Low complexity" evidence="1">
    <location>
        <begin position="109"/>
        <end position="127"/>
    </location>
</feature>
<gene>
    <name evidence="2" type="ORF">GSTENG00001438001</name>
</gene>
<sequence>TRGRTRLRGRRAEDDGRVRVPRQRDLLQPGVSSGPDRPQGVSPGPGRRQPEGQQAERGGRVRPGGGGALPGAAVGRVQLRLLQPELAGPGPVHEAGQRRRQGPQPLPVPHAAGPAAAAPVDQAAAAGHHQDRGEAGPGGELGERLGAQADVSGGPAAALPRPPPPVQEAAPSERNAAGLLPRLPG</sequence>
<feature type="compositionally biased region" description="Basic and acidic residues" evidence="1">
    <location>
        <begin position="10"/>
        <end position="25"/>
    </location>
</feature>
<reference evidence="2" key="1">
    <citation type="journal article" date="2004" name="Nature">
        <title>Genome duplication in the teleost fish Tetraodon nigroviridis reveals the early vertebrate proto-karyotype.</title>
        <authorList>
            <person name="Jaillon O."/>
            <person name="Aury J.-M."/>
            <person name="Brunet F."/>
            <person name="Petit J.-L."/>
            <person name="Stange-Thomann N."/>
            <person name="Mauceli E."/>
            <person name="Bouneau L."/>
            <person name="Fischer C."/>
            <person name="Ozouf-Costaz C."/>
            <person name="Bernot A."/>
            <person name="Nicaud S."/>
            <person name="Jaffe D."/>
            <person name="Fisher S."/>
            <person name="Lutfalla G."/>
            <person name="Dossat C."/>
            <person name="Segurens B."/>
            <person name="Dasilva C."/>
            <person name="Salanoubat M."/>
            <person name="Levy M."/>
            <person name="Boudet N."/>
            <person name="Castellano S."/>
            <person name="Anthouard V."/>
            <person name="Jubin C."/>
            <person name="Castelli V."/>
            <person name="Katinka M."/>
            <person name="Vacherie B."/>
            <person name="Biemont C."/>
            <person name="Skalli Z."/>
            <person name="Cattolico L."/>
            <person name="Poulain J."/>
            <person name="De Berardinis V."/>
            <person name="Cruaud C."/>
            <person name="Duprat S."/>
            <person name="Brottier P."/>
            <person name="Coutanceau J.-P."/>
            <person name="Gouzy J."/>
            <person name="Parra G."/>
            <person name="Lardier G."/>
            <person name="Chapple C."/>
            <person name="McKernan K.J."/>
            <person name="McEwan P."/>
            <person name="Bosak S."/>
            <person name="Kellis M."/>
            <person name="Volff J.-N."/>
            <person name="Guigo R."/>
            <person name="Zody M.C."/>
            <person name="Mesirov J."/>
            <person name="Lindblad-Toh K."/>
            <person name="Birren B."/>
            <person name="Nusbaum C."/>
            <person name="Kahn D."/>
            <person name="Robinson-Rechavi M."/>
            <person name="Laudet V."/>
            <person name="Schachter V."/>
            <person name="Quetier F."/>
            <person name="Saurin W."/>
            <person name="Scarpelli C."/>
            <person name="Wincker P."/>
            <person name="Lander E.S."/>
            <person name="Weissenbach J."/>
            <person name="Roest Crollius H."/>
        </authorList>
    </citation>
    <scope>NUCLEOTIDE SEQUENCE [LARGE SCALE GENOMIC DNA]</scope>
</reference>